<keyword evidence="7 13" id="KW-0406">Ion transport</keyword>
<dbReference type="GO" id="GO:0004930">
    <property type="term" value="F:G protein-coupled receptor activity"/>
    <property type="evidence" value="ECO:0007669"/>
    <property type="project" value="InterPro"/>
</dbReference>
<dbReference type="EMBL" id="JAJFAZ020000003">
    <property type="protein sequence ID" value="KAI5340333.1"/>
    <property type="molecule type" value="Genomic_DNA"/>
</dbReference>
<keyword evidence="9 13" id="KW-0675">Receptor</keyword>
<dbReference type="InterPro" id="IPR001320">
    <property type="entry name" value="Iontro_rcpt_C"/>
</dbReference>
<dbReference type="Gene3D" id="3.40.50.2300">
    <property type="match status" value="2"/>
</dbReference>
<keyword evidence="11 13" id="KW-1071">Ligand-gated ion channel</keyword>
<evidence type="ECO:0000256" key="9">
    <source>
        <dbReference type="ARBA" id="ARBA00023170"/>
    </source>
</evidence>
<feature type="signal peptide" evidence="15">
    <location>
        <begin position="1"/>
        <end position="23"/>
    </location>
</feature>
<dbReference type="InterPro" id="IPR000337">
    <property type="entry name" value="GPCR_3"/>
</dbReference>
<evidence type="ECO:0000313" key="17">
    <source>
        <dbReference type="EMBL" id="KAI5340333.1"/>
    </source>
</evidence>
<sequence length="954" mass="107291">MRQGVALPLHTLIWVFLTGSLYCQRPSVVNIGAIFTFNSVIGRVAKTAMEAAVSDINADPRILNGTELRLHMEDANCSVFLGSVEAHLLGAVFQVLDKSIVAIVGPQSSSIAHMISEIANGLQVPLISYAATDPSLSALQFPFFLRTTQSDAYQMAAMADLIDFYGWKEVIAVYVDDDYGRNGVYTLGVELGKKMSRISYKLALPVQFNLSDITELLNKSKVLGPRVYVVHVDPDPRLRIFTVAKQLQMMTSSYVWLATDWLSTTVDSFSPTNRTSLTVLEGVVTLRQHIPQSNRKRAFISRWKKMQKEGLASSELNAYGLYAYDTVWAVAYSIENFINEYRNISFSFVDRLHDMKPSKIELGKLKVFDGGSLLRRKLLKTNMSGLTGQVQFNEDRNRVSGGYDVINIDQMTIRTVGFWTNYSGFSVSPPKTLKGRRSSYSPLDYKLDNVTWPGGNTERPRGWVIADNEKPLRIGVPNRASFVEFVTELNDSHTVQGYCIDVFTEARKLVPYDIPYRFEPFGDGLSNPSYDELVKMVAENVFDAAVGDIAIVKNRTLIVDFSQPYATTGLVIVAPIDNSKSNAWVFLKPFTWEMWCVTAAFFVMIAVVIWTLEHRVNKDFRGPPKRQLVTMFLFSFSTLFKKNQEDTVSPLGRMVMVVWLFLLMVITSSYTANLTSILTVQQLSSPITGIDSLIASNWPIGYQVGSFAYSYLTESLYIPRSRLVQLGSPEEYEKALRQGPYDGGVGAIIDELTYIELFLSRQTDFGIIGQTFTRSGWGFAFQRDSPLAIDMSTAILKLSESGELQKIHEKWFCKMGCPSEKNLESEPNQLHLISFWGLYLLCGVFTISALLIFLLRVVLQFVRYKKRQAVIPSTLSSSSSWSSRFSESIYNFVDFIDEKEEAIKRMFIHGGNPQGGARVLLVQIDSCPRVLFSYLGVTVTYINIVMVISFSFQL</sequence>
<feature type="transmembrane region" description="Helical" evidence="14">
    <location>
        <begin position="651"/>
        <end position="672"/>
    </location>
</feature>
<evidence type="ECO:0000256" key="11">
    <source>
        <dbReference type="ARBA" id="ARBA00023286"/>
    </source>
</evidence>
<dbReference type="Pfam" id="PF10613">
    <property type="entry name" value="Lig_chan-Glu_bd"/>
    <property type="match status" value="1"/>
</dbReference>
<dbReference type="InterPro" id="IPR019594">
    <property type="entry name" value="Glu/Gly-bd"/>
</dbReference>
<evidence type="ECO:0000256" key="1">
    <source>
        <dbReference type="ARBA" id="ARBA00004141"/>
    </source>
</evidence>
<dbReference type="GO" id="GO:0015276">
    <property type="term" value="F:ligand-gated monoatomic ion channel activity"/>
    <property type="evidence" value="ECO:0007669"/>
    <property type="project" value="InterPro"/>
</dbReference>
<reference evidence="17 18" key="1">
    <citation type="journal article" date="2022" name="G3 (Bethesda)">
        <title>Whole-genome sequence and methylome profiling of the almond [Prunus dulcis (Mill.) D.A. Webb] cultivar 'Nonpareil'.</title>
        <authorList>
            <person name="D'Amico-Willman K.M."/>
            <person name="Ouma W.Z."/>
            <person name="Meulia T."/>
            <person name="Sideli G.M."/>
            <person name="Gradziel T.M."/>
            <person name="Fresnedo-Ramirez J."/>
        </authorList>
    </citation>
    <scope>NUCLEOTIDE SEQUENCE [LARGE SCALE GENOMIC DNA]</scope>
    <source>
        <strain evidence="17">Clone GOH B32 T37-40</strain>
    </source>
</reference>
<evidence type="ECO:0000256" key="14">
    <source>
        <dbReference type="SAM" id="Phobius"/>
    </source>
</evidence>
<keyword evidence="3 13" id="KW-0813">Transport</keyword>
<evidence type="ECO:0000256" key="15">
    <source>
        <dbReference type="SAM" id="SignalP"/>
    </source>
</evidence>
<dbReference type="FunFam" id="3.40.50.2300:FF:000081">
    <property type="entry name" value="Glutamate receptor"/>
    <property type="match status" value="1"/>
</dbReference>
<feature type="domain" description="Ionotropic glutamate receptor C-terminal" evidence="16">
    <location>
        <begin position="473"/>
        <end position="814"/>
    </location>
</feature>
<comment type="subcellular location">
    <subcellularLocation>
        <location evidence="1">Membrane</location>
        <topology evidence="1">Multi-pass membrane protein</topology>
    </subcellularLocation>
</comment>
<feature type="transmembrane region" description="Helical" evidence="14">
    <location>
        <begin position="931"/>
        <end position="952"/>
    </location>
</feature>
<dbReference type="SUPFAM" id="SSF53850">
    <property type="entry name" value="Periplasmic binding protein-like II"/>
    <property type="match status" value="1"/>
</dbReference>
<evidence type="ECO:0000256" key="8">
    <source>
        <dbReference type="ARBA" id="ARBA00023136"/>
    </source>
</evidence>
<dbReference type="CDD" id="cd19990">
    <property type="entry name" value="PBP1_GABAb_receptor_plant"/>
    <property type="match status" value="1"/>
</dbReference>
<evidence type="ECO:0000256" key="4">
    <source>
        <dbReference type="ARBA" id="ARBA00022692"/>
    </source>
</evidence>
<dbReference type="InterPro" id="IPR044440">
    <property type="entry name" value="GABAb_receptor_plant_PBP1"/>
</dbReference>
<evidence type="ECO:0000256" key="3">
    <source>
        <dbReference type="ARBA" id="ARBA00022448"/>
    </source>
</evidence>
<organism evidence="17 18">
    <name type="scientific">Prunus dulcis</name>
    <name type="common">Almond</name>
    <name type="synonym">Amygdalus dulcis</name>
    <dbReference type="NCBI Taxonomy" id="3755"/>
    <lineage>
        <taxon>Eukaryota</taxon>
        <taxon>Viridiplantae</taxon>
        <taxon>Streptophyta</taxon>
        <taxon>Embryophyta</taxon>
        <taxon>Tracheophyta</taxon>
        <taxon>Spermatophyta</taxon>
        <taxon>Magnoliopsida</taxon>
        <taxon>eudicotyledons</taxon>
        <taxon>Gunneridae</taxon>
        <taxon>Pentapetalae</taxon>
        <taxon>rosids</taxon>
        <taxon>fabids</taxon>
        <taxon>Rosales</taxon>
        <taxon>Rosaceae</taxon>
        <taxon>Amygdaloideae</taxon>
        <taxon>Amygdaleae</taxon>
        <taxon>Prunus</taxon>
    </lineage>
</organism>
<evidence type="ECO:0000256" key="12">
    <source>
        <dbReference type="ARBA" id="ARBA00023303"/>
    </source>
</evidence>
<protein>
    <recommendedName>
        <fullName evidence="13">Glutamate receptor</fullName>
    </recommendedName>
</protein>
<dbReference type="SUPFAM" id="SSF53822">
    <property type="entry name" value="Periplasmic binding protein-like I"/>
    <property type="match status" value="1"/>
</dbReference>
<comment type="caution">
    <text evidence="17">The sequence shown here is derived from an EMBL/GenBank/DDBJ whole genome shotgun (WGS) entry which is preliminary data.</text>
</comment>
<keyword evidence="5 15" id="KW-0732">Signal</keyword>
<dbReference type="FunFam" id="3.40.190.10:FF:000175">
    <property type="entry name" value="Glutamate receptor"/>
    <property type="match status" value="1"/>
</dbReference>
<dbReference type="InterPro" id="IPR028082">
    <property type="entry name" value="Peripla_BP_I"/>
</dbReference>
<evidence type="ECO:0000256" key="10">
    <source>
        <dbReference type="ARBA" id="ARBA00023180"/>
    </source>
</evidence>
<dbReference type="FunFam" id="1.10.287.70:FF:000172">
    <property type="entry name" value="Glutamate receptor"/>
    <property type="match status" value="1"/>
</dbReference>
<dbReference type="GO" id="GO:0016020">
    <property type="term" value="C:membrane"/>
    <property type="evidence" value="ECO:0007669"/>
    <property type="project" value="UniProtKB-SubCell"/>
</dbReference>
<gene>
    <name evidence="17" type="ORF">L3X38_019607</name>
</gene>
<keyword evidence="8 13" id="KW-0472">Membrane</keyword>
<comment type="similarity">
    <text evidence="2 13">Belongs to the glutamate-gated ion channel (TC 1.A.10.1) family.</text>
</comment>
<dbReference type="Proteomes" id="UP001054821">
    <property type="component" value="Chromosome 3"/>
</dbReference>
<evidence type="ECO:0000256" key="5">
    <source>
        <dbReference type="ARBA" id="ARBA00022729"/>
    </source>
</evidence>
<keyword evidence="12 13" id="KW-0407">Ion channel</keyword>
<dbReference type="Pfam" id="PF00060">
    <property type="entry name" value="Lig_chan"/>
    <property type="match status" value="1"/>
</dbReference>
<dbReference type="CDD" id="cd13686">
    <property type="entry name" value="GluR_Plant"/>
    <property type="match status" value="1"/>
</dbReference>
<feature type="transmembrane region" description="Helical" evidence="14">
    <location>
        <begin position="592"/>
        <end position="612"/>
    </location>
</feature>
<proteinExistence type="inferred from homology"/>
<dbReference type="Pfam" id="PF01094">
    <property type="entry name" value="ANF_receptor"/>
    <property type="match status" value="1"/>
</dbReference>
<keyword evidence="18" id="KW-1185">Reference proteome</keyword>
<dbReference type="PIRSF" id="PIRSF037090">
    <property type="entry name" value="Iontro_Glu-like_rcpt_pln"/>
    <property type="match status" value="1"/>
</dbReference>
<dbReference type="InterPro" id="IPR015683">
    <property type="entry name" value="Ionotropic_Glu_rcpt"/>
</dbReference>
<comment type="function">
    <text evidence="13">Glutamate-gated receptor that probably acts as non-selective cation channel.</text>
</comment>
<keyword evidence="4 14" id="KW-0812">Transmembrane</keyword>
<evidence type="ECO:0000313" key="18">
    <source>
        <dbReference type="Proteomes" id="UP001054821"/>
    </source>
</evidence>
<feature type="transmembrane region" description="Helical" evidence="14">
    <location>
        <begin position="836"/>
        <end position="859"/>
    </location>
</feature>
<evidence type="ECO:0000256" key="2">
    <source>
        <dbReference type="ARBA" id="ARBA00008685"/>
    </source>
</evidence>
<dbReference type="InterPro" id="IPR001828">
    <property type="entry name" value="ANF_lig-bd_rcpt"/>
</dbReference>
<feature type="chain" id="PRO_5042076150" description="Glutamate receptor" evidence="15">
    <location>
        <begin position="24"/>
        <end position="954"/>
    </location>
</feature>
<keyword evidence="10" id="KW-0325">Glycoprotein</keyword>
<dbReference type="FunFam" id="3.40.190.10:FF:000054">
    <property type="entry name" value="Glutamate receptor"/>
    <property type="match status" value="1"/>
</dbReference>
<evidence type="ECO:0000259" key="16">
    <source>
        <dbReference type="SMART" id="SM00079"/>
    </source>
</evidence>
<name>A0AAD4WC80_PRUDU</name>
<evidence type="ECO:0000256" key="7">
    <source>
        <dbReference type="ARBA" id="ARBA00023065"/>
    </source>
</evidence>
<dbReference type="PRINTS" id="PR00248">
    <property type="entry name" value="GPCRMGR"/>
</dbReference>
<dbReference type="Gene3D" id="3.40.190.10">
    <property type="entry name" value="Periplasmic binding protein-like II"/>
    <property type="match status" value="3"/>
</dbReference>
<accession>A0AAD4WC80</accession>
<dbReference type="AlphaFoldDB" id="A0AAD4WC80"/>
<evidence type="ECO:0000256" key="13">
    <source>
        <dbReference type="PIRNR" id="PIRNR037090"/>
    </source>
</evidence>
<dbReference type="InterPro" id="IPR017103">
    <property type="entry name" value="Iontropic_Glu_rcpt_pln"/>
</dbReference>
<keyword evidence="6 14" id="KW-1133">Transmembrane helix</keyword>
<dbReference type="PANTHER" id="PTHR18966">
    <property type="entry name" value="IONOTROPIC GLUTAMATE RECEPTOR"/>
    <property type="match status" value="1"/>
</dbReference>
<dbReference type="Gene3D" id="1.10.287.70">
    <property type="match status" value="1"/>
</dbReference>
<dbReference type="SMART" id="SM00079">
    <property type="entry name" value="PBPe"/>
    <property type="match status" value="1"/>
</dbReference>
<evidence type="ECO:0000256" key="6">
    <source>
        <dbReference type="ARBA" id="ARBA00022989"/>
    </source>
</evidence>